<protein>
    <submittedName>
        <fullName evidence="2">Uncharacterized protein</fullName>
    </submittedName>
</protein>
<gene>
    <name evidence="2" type="ORF">GCM10023093_11460</name>
</gene>
<keyword evidence="1" id="KW-0732">Signal</keyword>
<evidence type="ECO:0000256" key="1">
    <source>
        <dbReference type="SAM" id="SignalP"/>
    </source>
</evidence>
<evidence type="ECO:0000313" key="2">
    <source>
        <dbReference type="EMBL" id="GAA4463307.1"/>
    </source>
</evidence>
<accession>A0ABP8ND48</accession>
<proteinExistence type="predicted"/>
<name>A0ABP8ND48_9BACT</name>
<dbReference type="RefSeq" id="WP_345079900.1">
    <property type="nucleotide sequence ID" value="NZ_BAABFA010000008.1"/>
</dbReference>
<comment type="caution">
    <text evidence="2">The sequence shown here is derived from an EMBL/GenBank/DDBJ whole genome shotgun (WGS) entry which is preliminary data.</text>
</comment>
<evidence type="ECO:0000313" key="3">
    <source>
        <dbReference type="Proteomes" id="UP001500067"/>
    </source>
</evidence>
<feature type="chain" id="PRO_5045714354" evidence="1">
    <location>
        <begin position="20"/>
        <end position="163"/>
    </location>
</feature>
<sequence>MKKVFLFLALISVCNVASAQQEVFMQVLENKKVCNNEDELTYFLQTRSFERKNENHYYHSYAVGKEFYTTCIINTNTCYITYQTNNAKDYNSIKKAIEGMCTKELAADKTPCYICDQKRMHDVQVIFSGYSQESRNYEILVYQNPETHEPPYNQTDRVRPARK</sequence>
<reference evidence="3" key="1">
    <citation type="journal article" date="2019" name="Int. J. Syst. Evol. Microbiol.">
        <title>The Global Catalogue of Microorganisms (GCM) 10K type strain sequencing project: providing services to taxonomists for standard genome sequencing and annotation.</title>
        <authorList>
            <consortium name="The Broad Institute Genomics Platform"/>
            <consortium name="The Broad Institute Genome Sequencing Center for Infectious Disease"/>
            <person name="Wu L."/>
            <person name="Ma J."/>
        </authorList>
    </citation>
    <scope>NUCLEOTIDE SEQUENCE [LARGE SCALE GENOMIC DNA]</scope>
    <source>
        <strain evidence="3">JCM 32105</strain>
    </source>
</reference>
<feature type="signal peptide" evidence="1">
    <location>
        <begin position="1"/>
        <end position="19"/>
    </location>
</feature>
<dbReference type="Proteomes" id="UP001500067">
    <property type="component" value="Unassembled WGS sequence"/>
</dbReference>
<organism evidence="2 3">
    <name type="scientific">Nemorincola caseinilytica</name>
    <dbReference type="NCBI Taxonomy" id="2054315"/>
    <lineage>
        <taxon>Bacteria</taxon>
        <taxon>Pseudomonadati</taxon>
        <taxon>Bacteroidota</taxon>
        <taxon>Chitinophagia</taxon>
        <taxon>Chitinophagales</taxon>
        <taxon>Chitinophagaceae</taxon>
        <taxon>Nemorincola</taxon>
    </lineage>
</organism>
<keyword evidence="3" id="KW-1185">Reference proteome</keyword>
<dbReference type="EMBL" id="BAABFA010000008">
    <property type="protein sequence ID" value="GAA4463307.1"/>
    <property type="molecule type" value="Genomic_DNA"/>
</dbReference>